<dbReference type="Proteomes" id="UP001213664">
    <property type="component" value="Chromosome"/>
</dbReference>
<accession>A0AAJ5WWY9</accession>
<evidence type="ECO:0000256" key="6">
    <source>
        <dbReference type="ARBA" id="ARBA00022884"/>
    </source>
</evidence>
<evidence type="ECO:0000313" key="9">
    <source>
        <dbReference type="Proteomes" id="UP001213664"/>
    </source>
</evidence>
<dbReference type="InterPro" id="IPR038570">
    <property type="entry name" value="HicA_sf"/>
</dbReference>
<dbReference type="SUPFAM" id="SSF54786">
    <property type="entry name" value="YcfA/nrd intein domain"/>
    <property type="match status" value="1"/>
</dbReference>
<sequence>MVQDYYRDLTRRLRDAGFERVPGDKGSHEKWRNTAGRQVTVPSKPMRITANEILKQAGLPKAF</sequence>
<evidence type="ECO:0000256" key="5">
    <source>
        <dbReference type="ARBA" id="ARBA00022801"/>
    </source>
</evidence>
<keyword evidence="6" id="KW-0694">RNA-binding</keyword>
<dbReference type="Gene3D" id="3.30.920.30">
    <property type="entry name" value="Hypothetical protein"/>
    <property type="match status" value="1"/>
</dbReference>
<dbReference type="Pfam" id="PF07927">
    <property type="entry name" value="HicA_toxin"/>
    <property type="match status" value="1"/>
</dbReference>
<dbReference type="AlphaFoldDB" id="A0AAJ5WWY9"/>
<evidence type="ECO:0000256" key="2">
    <source>
        <dbReference type="ARBA" id="ARBA00022649"/>
    </source>
</evidence>
<keyword evidence="3" id="KW-0540">Nuclease</keyword>
<dbReference type="GO" id="GO:0003729">
    <property type="term" value="F:mRNA binding"/>
    <property type="evidence" value="ECO:0007669"/>
    <property type="project" value="InterPro"/>
</dbReference>
<reference evidence="8" key="1">
    <citation type="submission" date="2023-03" db="EMBL/GenBank/DDBJ databases">
        <title>Andean soil-derived lignocellulolytic bacterial consortium as a source of novel taxa and putative plastic-active enzymes.</title>
        <authorList>
            <person name="Diaz-Garcia L."/>
            <person name="Chuvochina M."/>
            <person name="Feuerriegel G."/>
            <person name="Bunk B."/>
            <person name="Sproer C."/>
            <person name="Streit W.R."/>
            <person name="Rodriguez L.M."/>
            <person name="Overmann J."/>
            <person name="Jimenez D.J."/>
        </authorList>
    </citation>
    <scope>NUCLEOTIDE SEQUENCE</scope>
    <source>
        <strain evidence="8">MAG 833</strain>
    </source>
</reference>
<organism evidence="8 9">
    <name type="scientific">Candidatus Brevundimonas colombiensis</name>
    <dbReference type="NCBI Taxonomy" id="3121376"/>
    <lineage>
        <taxon>Bacteria</taxon>
        <taxon>Pseudomonadati</taxon>
        <taxon>Pseudomonadota</taxon>
        <taxon>Alphaproteobacteria</taxon>
        <taxon>Caulobacterales</taxon>
        <taxon>Caulobacteraceae</taxon>
        <taxon>Brevundimonas</taxon>
    </lineage>
</organism>
<keyword evidence="2" id="KW-1277">Toxin-antitoxin system</keyword>
<keyword evidence="7" id="KW-0346">Stress response</keyword>
<proteinExistence type="inferred from homology"/>
<dbReference type="EMBL" id="CP119326">
    <property type="protein sequence ID" value="WEK39039.1"/>
    <property type="molecule type" value="Genomic_DNA"/>
</dbReference>
<evidence type="ECO:0000256" key="3">
    <source>
        <dbReference type="ARBA" id="ARBA00022722"/>
    </source>
</evidence>
<dbReference type="InterPro" id="IPR012933">
    <property type="entry name" value="HicA_mRNA_interferase"/>
</dbReference>
<evidence type="ECO:0000256" key="7">
    <source>
        <dbReference type="ARBA" id="ARBA00023016"/>
    </source>
</evidence>
<evidence type="ECO:0000313" key="8">
    <source>
        <dbReference type="EMBL" id="WEK39039.1"/>
    </source>
</evidence>
<dbReference type="GO" id="GO:0004519">
    <property type="term" value="F:endonuclease activity"/>
    <property type="evidence" value="ECO:0007669"/>
    <property type="project" value="UniProtKB-KW"/>
</dbReference>
<keyword evidence="5" id="KW-0378">Hydrolase</keyword>
<keyword evidence="4" id="KW-0255">Endonuclease</keyword>
<name>A0AAJ5WWY9_9CAUL</name>
<evidence type="ECO:0000256" key="1">
    <source>
        <dbReference type="ARBA" id="ARBA00006620"/>
    </source>
</evidence>
<comment type="similarity">
    <text evidence="1">Belongs to the HicA mRNA interferase family.</text>
</comment>
<gene>
    <name evidence="8" type="ORF">P0Y50_10820</name>
</gene>
<protein>
    <submittedName>
        <fullName evidence="8">Type II toxin-antitoxin system HicA family toxin</fullName>
    </submittedName>
</protein>
<evidence type="ECO:0000256" key="4">
    <source>
        <dbReference type="ARBA" id="ARBA00022759"/>
    </source>
</evidence>
<dbReference type="GO" id="GO:0016787">
    <property type="term" value="F:hydrolase activity"/>
    <property type="evidence" value="ECO:0007669"/>
    <property type="project" value="UniProtKB-KW"/>
</dbReference>